<feature type="signal peptide" evidence="1">
    <location>
        <begin position="1"/>
        <end position="26"/>
    </location>
</feature>
<organism evidence="2 3">
    <name type="scientific">Helianthus annuus</name>
    <name type="common">Common sunflower</name>
    <dbReference type="NCBI Taxonomy" id="4232"/>
    <lineage>
        <taxon>Eukaryota</taxon>
        <taxon>Viridiplantae</taxon>
        <taxon>Streptophyta</taxon>
        <taxon>Embryophyta</taxon>
        <taxon>Tracheophyta</taxon>
        <taxon>Spermatophyta</taxon>
        <taxon>Magnoliopsida</taxon>
        <taxon>eudicotyledons</taxon>
        <taxon>Gunneridae</taxon>
        <taxon>Pentapetalae</taxon>
        <taxon>asterids</taxon>
        <taxon>campanulids</taxon>
        <taxon>Asterales</taxon>
        <taxon>Asteraceae</taxon>
        <taxon>Asteroideae</taxon>
        <taxon>Heliantheae alliance</taxon>
        <taxon>Heliantheae</taxon>
        <taxon>Helianthus</taxon>
    </lineage>
</organism>
<protein>
    <submittedName>
        <fullName evidence="2">Uncharacterized protein</fullName>
    </submittedName>
</protein>
<dbReference type="Gramene" id="mRNA:HanXRQr2_Chr15g0709351">
    <property type="protein sequence ID" value="mRNA:HanXRQr2_Chr15g0709351"/>
    <property type="gene ID" value="HanXRQr2_Chr15g0709351"/>
</dbReference>
<dbReference type="Proteomes" id="UP000215914">
    <property type="component" value="Unassembled WGS sequence"/>
</dbReference>
<comment type="caution">
    <text evidence="2">The sequence shown here is derived from an EMBL/GenBank/DDBJ whole genome shotgun (WGS) entry which is preliminary data.</text>
</comment>
<gene>
    <name evidence="2" type="ORF">HanXRQr2_Chr15g0709351</name>
</gene>
<evidence type="ECO:0000313" key="3">
    <source>
        <dbReference type="Proteomes" id="UP000215914"/>
    </source>
</evidence>
<proteinExistence type="predicted"/>
<evidence type="ECO:0000313" key="2">
    <source>
        <dbReference type="EMBL" id="KAF5765928.1"/>
    </source>
</evidence>
<reference evidence="2" key="2">
    <citation type="submission" date="2020-06" db="EMBL/GenBank/DDBJ databases">
        <title>Helianthus annuus Genome sequencing and assembly Release 2.</title>
        <authorList>
            <person name="Gouzy J."/>
            <person name="Langlade N."/>
            <person name="Munos S."/>
        </authorList>
    </citation>
    <scope>NUCLEOTIDE SEQUENCE</scope>
    <source>
        <tissue evidence="2">Leaves</tissue>
    </source>
</reference>
<evidence type="ECO:0000256" key="1">
    <source>
        <dbReference type="SAM" id="SignalP"/>
    </source>
</evidence>
<keyword evidence="1" id="KW-0732">Signal</keyword>
<feature type="chain" id="PRO_5039922957" evidence="1">
    <location>
        <begin position="27"/>
        <end position="65"/>
    </location>
</feature>
<reference evidence="2" key="1">
    <citation type="journal article" date="2017" name="Nature">
        <title>The sunflower genome provides insights into oil metabolism, flowering and Asterid evolution.</title>
        <authorList>
            <person name="Badouin H."/>
            <person name="Gouzy J."/>
            <person name="Grassa C.J."/>
            <person name="Murat F."/>
            <person name="Staton S.E."/>
            <person name="Cottret L."/>
            <person name="Lelandais-Briere C."/>
            <person name="Owens G.L."/>
            <person name="Carrere S."/>
            <person name="Mayjonade B."/>
            <person name="Legrand L."/>
            <person name="Gill N."/>
            <person name="Kane N.C."/>
            <person name="Bowers J.E."/>
            <person name="Hubner S."/>
            <person name="Bellec A."/>
            <person name="Berard A."/>
            <person name="Berges H."/>
            <person name="Blanchet N."/>
            <person name="Boniface M.C."/>
            <person name="Brunel D."/>
            <person name="Catrice O."/>
            <person name="Chaidir N."/>
            <person name="Claudel C."/>
            <person name="Donnadieu C."/>
            <person name="Faraut T."/>
            <person name="Fievet G."/>
            <person name="Helmstetter N."/>
            <person name="King M."/>
            <person name="Knapp S.J."/>
            <person name="Lai Z."/>
            <person name="Le Paslier M.C."/>
            <person name="Lippi Y."/>
            <person name="Lorenzon L."/>
            <person name="Mandel J.R."/>
            <person name="Marage G."/>
            <person name="Marchand G."/>
            <person name="Marquand E."/>
            <person name="Bret-Mestries E."/>
            <person name="Morien E."/>
            <person name="Nambeesan S."/>
            <person name="Nguyen T."/>
            <person name="Pegot-Espagnet P."/>
            <person name="Pouilly N."/>
            <person name="Raftis F."/>
            <person name="Sallet E."/>
            <person name="Schiex T."/>
            <person name="Thomas J."/>
            <person name="Vandecasteele C."/>
            <person name="Vares D."/>
            <person name="Vear F."/>
            <person name="Vautrin S."/>
            <person name="Crespi M."/>
            <person name="Mangin B."/>
            <person name="Burke J.M."/>
            <person name="Salse J."/>
            <person name="Munos S."/>
            <person name="Vincourt P."/>
            <person name="Rieseberg L.H."/>
            <person name="Langlade N.B."/>
        </authorList>
    </citation>
    <scope>NUCLEOTIDE SEQUENCE</scope>
    <source>
        <tissue evidence="2">Leaves</tissue>
    </source>
</reference>
<accession>A0A9K3H4J1</accession>
<name>A0A9K3H4J1_HELAN</name>
<dbReference type="EMBL" id="MNCJ02000330">
    <property type="protein sequence ID" value="KAF5765928.1"/>
    <property type="molecule type" value="Genomic_DNA"/>
</dbReference>
<keyword evidence="3" id="KW-1185">Reference proteome</keyword>
<sequence length="65" mass="7671">MKMCWGDGWIWIVLLGFCVKLRKKKGDSWNEDVLRVSADTKALGLRMIFKIWVQNLRRLTNLGFD</sequence>
<dbReference type="AlphaFoldDB" id="A0A9K3H4J1"/>